<keyword evidence="7 8" id="KW-0472">Membrane</keyword>
<evidence type="ECO:0000313" key="9">
    <source>
        <dbReference type="EMBL" id="MEK6466663.1"/>
    </source>
</evidence>
<feature type="transmembrane region" description="Helical" evidence="8">
    <location>
        <begin position="12"/>
        <end position="33"/>
    </location>
</feature>
<feature type="transmembrane region" description="Helical" evidence="8">
    <location>
        <begin position="173"/>
        <end position="197"/>
    </location>
</feature>
<reference evidence="9 10" key="1">
    <citation type="submission" date="2024-03" db="EMBL/GenBank/DDBJ databases">
        <title>Draft genome sequence of Pseudonocardia carboxydivorans JCM 14827.</title>
        <authorList>
            <person name="Duangmal K."/>
        </authorList>
    </citation>
    <scope>NUCLEOTIDE SEQUENCE [LARGE SCALE GENOMIC DNA]</scope>
    <source>
        <strain evidence="9 10">JCM 14827</strain>
    </source>
</reference>
<feature type="transmembrane region" description="Helical" evidence="8">
    <location>
        <begin position="288"/>
        <end position="309"/>
    </location>
</feature>
<proteinExistence type="inferred from homology"/>
<sequence length="359" mass="36073">MITSRLEQAGPPWFGAVMGTGIVAVATTSFPVPVPGLRVVGTVLWLLAAALLVALGVLVVRAGAARRRRGDRPDPSDLPFLGAPGLGLLTVGAGAVELGPGLFGEPAAAALSWTLWSSGTVVVLVVAVWVPFRWISRPGSATDPAPAWIMPVVGPMVAAADGALLIGHTPGPAAASTMLLVCVALFGLGVVSALALLPRVLARLGTAGLALADTPTVVIVLGPFGQSVTAANLLAGQAQGLLPEPFAGVAIGAGLLYGAPAWGFAVGWTVLSAVLIGHALRRGMPFSASWWAVTFPLGTLVTGTNALAARTALPPVVGAAVVLFAVLVLVWVVVAAATVRSALSDVADEIGPARRSVRA</sequence>
<keyword evidence="5 8" id="KW-0812">Transmembrane</keyword>
<feature type="transmembrane region" description="Helical" evidence="8">
    <location>
        <begin position="246"/>
        <end position="276"/>
    </location>
</feature>
<comment type="caution">
    <text evidence="9">The sequence shown here is derived from an EMBL/GenBank/DDBJ whole genome shotgun (WGS) entry which is preliminary data.</text>
</comment>
<accession>A0ABU9AKF7</accession>
<dbReference type="PANTHER" id="PTHR31686">
    <property type="match status" value="1"/>
</dbReference>
<feature type="transmembrane region" description="Helical" evidence="8">
    <location>
        <begin position="147"/>
        <end position="167"/>
    </location>
</feature>
<name>A0ABU9AKF7_PSEA5</name>
<dbReference type="InterPro" id="IPR038665">
    <property type="entry name" value="Voltage-dep_anion_channel_sf"/>
</dbReference>
<evidence type="ECO:0000256" key="7">
    <source>
        <dbReference type="ARBA" id="ARBA00023136"/>
    </source>
</evidence>
<evidence type="ECO:0000256" key="5">
    <source>
        <dbReference type="ARBA" id="ARBA00022692"/>
    </source>
</evidence>
<keyword evidence="6 8" id="KW-1133">Transmembrane helix</keyword>
<evidence type="ECO:0000256" key="3">
    <source>
        <dbReference type="ARBA" id="ARBA00022448"/>
    </source>
</evidence>
<dbReference type="InterPro" id="IPR004695">
    <property type="entry name" value="SLAC1/Mae1/Ssu1/TehA"/>
</dbReference>
<feature type="transmembrane region" description="Helical" evidence="8">
    <location>
        <begin position="204"/>
        <end position="226"/>
    </location>
</feature>
<feature type="transmembrane region" description="Helical" evidence="8">
    <location>
        <begin position="80"/>
        <end position="103"/>
    </location>
</feature>
<comment type="subcellular location">
    <subcellularLocation>
        <location evidence="1">Cell membrane</location>
        <topology evidence="1">Multi-pass membrane protein</topology>
    </subcellularLocation>
</comment>
<dbReference type="Pfam" id="PF03595">
    <property type="entry name" value="SLAC1"/>
    <property type="match status" value="1"/>
</dbReference>
<feature type="transmembrane region" description="Helical" evidence="8">
    <location>
        <begin position="315"/>
        <end position="337"/>
    </location>
</feature>
<gene>
    <name evidence="9" type="ORF">WG925_23230</name>
</gene>
<dbReference type="Gene3D" id="1.50.10.150">
    <property type="entry name" value="Voltage-dependent anion channel"/>
    <property type="match status" value="1"/>
</dbReference>
<evidence type="ECO:0000256" key="8">
    <source>
        <dbReference type="SAM" id="Phobius"/>
    </source>
</evidence>
<keyword evidence="10" id="KW-1185">Reference proteome</keyword>
<evidence type="ECO:0000256" key="1">
    <source>
        <dbReference type="ARBA" id="ARBA00004651"/>
    </source>
</evidence>
<evidence type="ECO:0000256" key="6">
    <source>
        <dbReference type="ARBA" id="ARBA00022989"/>
    </source>
</evidence>
<comment type="similarity">
    <text evidence="2">Belongs to the tellurite-resistance/dicarboxylate transporter (TDT) family.</text>
</comment>
<evidence type="ECO:0000256" key="4">
    <source>
        <dbReference type="ARBA" id="ARBA00022475"/>
    </source>
</evidence>
<evidence type="ECO:0000313" key="10">
    <source>
        <dbReference type="Proteomes" id="UP001367513"/>
    </source>
</evidence>
<keyword evidence="3" id="KW-0813">Transport</keyword>
<organism evidence="9 10">
    <name type="scientific">Pseudonocardia alni subsp. carboxydivorans</name>
    <dbReference type="NCBI Taxonomy" id="415010"/>
    <lineage>
        <taxon>Bacteria</taxon>
        <taxon>Bacillati</taxon>
        <taxon>Actinomycetota</taxon>
        <taxon>Actinomycetes</taxon>
        <taxon>Pseudonocardiales</taxon>
        <taxon>Pseudonocardiaceae</taxon>
        <taxon>Pseudonocardia</taxon>
    </lineage>
</organism>
<dbReference type="PANTHER" id="PTHR31686:SF1">
    <property type="entry name" value="SULFITE EFFLUX PUMP SSU1"/>
    <property type="match status" value="1"/>
</dbReference>
<keyword evidence="4" id="KW-1003">Cell membrane</keyword>
<dbReference type="RefSeq" id="WP_346105308.1">
    <property type="nucleotide sequence ID" value="NZ_BAAAOD010000043.1"/>
</dbReference>
<dbReference type="Proteomes" id="UP001367513">
    <property type="component" value="Unassembled WGS sequence"/>
</dbReference>
<protein>
    <submittedName>
        <fullName evidence="9">C4-dicarboxylate ABC transporter</fullName>
    </submittedName>
</protein>
<feature type="transmembrane region" description="Helical" evidence="8">
    <location>
        <begin position="115"/>
        <end position="135"/>
    </location>
</feature>
<dbReference type="EMBL" id="JBBPIX010000015">
    <property type="protein sequence ID" value="MEK6466663.1"/>
    <property type="molecule type" value="Genomic_DNA"/>
</dbReference>
<evidence type="ECO:0000256" key="2">
    <source>
        <dbReference type="ARBA" id="ARBA00008566"/>
    </source>
</evidence>
<feature type="transmembrane region" description="Helical" evidence="8">
    <location>
        <begin position="39"/>
        <end position="60"/>
    </location>
</feature>
<dbReference type="InterPro" id="IPR051629">
    <property type="entry name" value="Sulfite_efflux_TDT"/>
</dbReference>